<name>A0ABQ5STN9_9ACTN</name>
<reference evidence="1" key="1">
    <citation type="journal article" date="2014" name="Int. J. Syst. Evol. Microbiol.">
        <title>Complete genome of a new Firmicutes species belonging to the dominant human colonic microbiota ('Ruminococcus bicirculans') reveals two chromosomes and a selective capacity to utilize plant glucans.</title>
        <authorList>
            <consortium name="NISC Comparative Sequencing Program"/>
            <person name="Wegmann U."/>
            <person name="Louis P."/>
            <person name="Goesmann A."/>
            <person name="Henrissat B."/>
            <person name="Duncan S.H."/>
            <person name="Flint H.J."/>
        </authorList>
    </citation>
    <scope>NUCLEOTIDE SEQUENCE</scope>
    <source>
        <strain evidence="1">VKM Ac-1246</strain>
    </source>
</reference>
<comment type="caution">
    <text evidence="1">The sequence shown here is derived from an EMBL/GenBank/DDBJ whole genome shotgun (WGS) entry which is preliminary data.</text>
</comment>
<accession>A0ABQ5STN9</accession>
<dbReference type="EMBL" id="BSEL01000003">
    <property type="protein sequence ID" value="GLJ67005.1"/>
    <property type="molecule type" value="Genomic_DNA"/>
</dbReference>
<gene>
    <name evidence="1" type="ORF">GCM10017579_10410</name>
</gene>
<protein>
    <submittedName>
        <fullName evidence="1">Uncharacterized protein</fullName>
    </submittedName>
</protein>
<proteinExistence type="predicted"/>
<evidence type="ECO:0000313" key="2">
    <source>
        <dbReference type="Proteomes" id="UP001142292"/>
    </source>
</evidence>
<reference evidence="1" key="2">
    <citation type="submission" date="2023-01" db="EMBL/GenBank/DDBJ databases">
        <authorList>
            <person name="Sun Q."/>
            <person name="Evtushenko L."/>
        </authorList>
    </citation>
    <scope>NUCLEOTIDE SEQUENCE</scope>
    <source>
        <strain evidence="1">VKM Ac-1246</strain>
    </source>
</reference>
<organism evidence="1 2">
    <name type="scientific">Nocardioides luteus</name>
    <dbReference type="NCBI Taxonomy" id="1844"/>
    <lineage>
        <taxon>Bacteria</taxon>
        <taxon>Bacillati</taxon>
        <taxon>Actinomycetota</taxon>
        <taxon>Actinomycetes</taxon>
        <taxon>Propionibacteriales</taxon>
        <taxon>Nocardioidaceae</taxon>
        <taxon>Nocardioides</taxon>
    </lineage>
</organism>
<keyword evidence="2" id="KW-1185">Reference proteome</keyword>
<evidence type="ECO:0000313" key="1">
    <source>
        <dbReference type="EMBL" id="GLJ67005.1"/>
    </source>
</evidence>
<dbReference type="Proteomes" id="UP001142292">
    <property type="component" value="Unassembled WGS sequence"/>
</dbReference>
<sequence length="166" mass="17797">MAGPTASMALPGDVFGRLTVLREGERAKDRKKRRQVWVQCDCGSPERLVRVAGLANGTRSCGCMKTERAAQTMTAMHAEKREAESAATRDPFRGSGGKVAPVVEIYLEDDVRMVVVDCPFCPTTHAHCVPVDVLPTAPLIRTSRCGGKRGGLYQIVGVPGVESEAA</sequence>